<dbReference type="OrthoDB" id="28737at2759"/>
<dbReference type="SUPFAM" id="SSF54211">
    <property type="entry name" value="Ribosomal protein S5 domain 2-like"/>
    <property type="match status" value="1"/>
</dbReference>
<keyword evidence="3" id="KW-0346">Stress response</keyword>
<organism evidence="3 4">
    <name type="scientific">Gymnopilus junonius</name>
    <name type="common">Spectacular rustgill mushroom</name>
    <name type="synonym">Gymnopilus spectabilis subsp. junonius</name>
    <dbReference type="NCBI Taxonomy" id="109634"/>
    <lineage>
        <taxon>Eukaryota</taxon>
        <taxon>Fungi</taxon>
        <taxon>Dikarya</taxon>
        <taxon>Basidiomycota</taxon>
        <taxon>Agaricomycotina</taxon>
        <taxon>Agaricomycetes</taxon>
        <taxon>Agaricomycetidae</taxon>
        <taxon>Agaricales</taxon>
        <taxon>Agaricineae</taxon>
        <taxon>Hymenogastraceae</taxon>
        <taxon>Gymnopilus</taxon>
    </lineage>
</organism>
<keyword evidence="4" id="KW-1185">Reference proteome</keyword>
<evidence type="ECO:0000313" key="3">
    <source>
        <dbReference type="EMBL" id="KAF8869969.1"/>
    </source>
</evidence>
<gene>
    <name evidence="3" type="ORF">CPB84DRAFT_1754728</name>
</gene>
<evidence type="ECO:0000313" key="4">
    <source>
        <dbReference type="Proteomes" id="UP000724874"/>
    </source>
</evidence>
<dbReference type="AlphaFoldDB" id="A0A9P5N8C7"/>
<dbReference type="GO" id="GO:0051082">
    <property type="term" value="F:unfolded protein binding"/>
    <property type="evidence" value="ECO:0007669"/>
    <property type="project" value="InterPro"/>
</dbReference>
<dbReference type="GO" id="GO:0005524">
    <property type="term" value="F:ATP binding"/>
    <property type="evidence" value="ECO:0007669"/>
    <property type="project" value="InterPro"/>
</dbReference>
<comment type="caution">
    <text evidence="3">The sequence shown here is derived from an EMBL/GenBank/DDBJ whole genome shotgun (WGS) entry which is preliminary data.</text>
</comment>
<proteinExistence type="inferred from homology"/>
<dbReference type="Pfam" id="PF00183">
    <property type="entry name" value="HSP90"/>
    <property type="match status" value="1"/>
</dbReference>
<accession>A0A9P5N8C7</accession>
<name>A0A9P5N8C7_GYMJU</name>
<dbReference type="InterPro" id="IPR001404">
    <property type="entry name" value="Hsp90_fam"/>
</dbReference>
<dbReference type="GO" id="GO:0140662">
    <property type="term" value="F:ATP-dependent protein folding chaperone"/>
    <property type="evidence" value="ECO:0007669"/>
    <property type="project" value="InterPro"/>
</dbReference>
<evidence type="ECO:0000256" key="2">
    <source>
        <dbReference type="ARBA" id="ARBA00023186"/>
    </source>
</evidence>
<keyword evidence="2" id="KW-0143">Chaperone</keyword>
<protein>
    <submittedName>
        <fullName evidence="3">Heat shock protein</fullName>
    </submittedName>
</protein>
<dbReference type="EMBL" id="JADNYJ010000389">
    <property type="protein sequence ID" value="KAF8869969.1"/>
    <property type="molecule type" value="Genomic_DNA"/>
</dbReference>
<dbReference type="Gene3D" id="3.30.230.80">
    <property type="match status" value="1"/>
</dbReference>
<reference evidence="3" key="1">
    <citation type="submission" date="2020-11" db="EMBL/GenBank/DDBJ databases">
        <authorList>
            <consortium name="DOE Joint Genome Institute"/>
            <person name="Ahrendt S."/>
            <person name="Riley R."/>
            <person name="Andreopoulos W."/>
            <person name="LaButti K."/>
            <person name="Pangilinan J."/>
            <person name="Ruiz-duenas F.J."/>
            <person name="Barrasa J.M."/>
            <person name="Sanchez-Garcia M."/>
            <person name="Camarero S."/>
            <person name="Miyauchi S."/>
            <person name="Serrano A."/>
            <person name="Linde D."/>
            <person name="Babiker R."/>
            <person name="Drula E."/>
            <person name="Ayuso-Fernandez I."/>
            <person name="Pacheco R."/>
            <person name="Padilla G."/>
            <person name="Ferreira P."/>
            <person name="Barriuso J."/>
            <person name="Kellner H."/>
            <person name="Castanera R."/>
            <person name="Alfaro M."/>
            <person name="Ramirez L."/>
            <person name="Pisabarro A.G."/>
            <person name="Kuo A."/>
            <person name="Tritt A."/>
            <person name="Lipzen A."/>
            <person name="He G."/>
            <person name="Yan M."/>
            <person name="Ng V."/>
            <person name="Cullen D."/>
            <person name="Martin F."/>
            <person name="Rosso M.-N."/>
            <person name="Henrissat B."/>
            <person name="Hibbett D."/>
            <person name="Martinez A.T."/>
            <person name="Grigoriev I.V."/>
        </authorList>
    </citation>
    <scope>NUCLEOTIDE SEQUENCE</scope>
    <source>
        <strain evidence="3">AH 44721</strain>
    </source>
</reference>
<evidence type="ECO:0000256" key="1">
    <source>
        <dbReference type="ARBA" id="ARBA00008239"/>
    </source>
</evidence>
<dbReference type="InterPro" id="IPR020568">
    <property type="entry name" value="Ribosomal_Su5_D2-typ_SF"/>
</dbReference>
<dbReference type="Proteomes" id="UP000724874">
    <property type="component" value="Unassembled WGS sequence"/>
</dbReference>
<dbReference type="Gene3D" id="3.40.50.11260">
    <property type="match status" value="1"/>
</dbReference>
<dbReference type="GO" id="GO:0016887">
    <property type="term" value="F:ATP hydrolysis activity"/>
    <property type="evidence" value="ECO:0007669"/>
    <property type="project" value="InterPro"/>
</dbReference>
<sequence length="120" mass="13879">MRPQQNKILKVVRKNFIKKTLDLFSKIAKDKDNFADFYEAFGKNIKLSVHEDAPVQNRSMLAELLRFYSTKSGEDLTSLKDYVACTPENQKNIYYLTSESLAATREFPFLEVLKKDCPSC</sequence>
<comment type="similarity">
    <text evidence="1">Belongs to the heat shock protein 90 family.</text>
</comment>
<dbReference type="PANTHER" id="PTHR11528">
    <property type="entry name" value="HEAT SHOCK PROTEIN 90 FAMILY MEMBER"/>
    <property type="match status" value="1"/>
</dbReference>